<dbReference type="GO" id="GO:0004671">
    <property type="term" value="F:protein C-terminal S-isoprenylcysteine carboxyl O-methyltransferase activity"/>
    <property type="evidence" value="ECO:0007669"/>
    <property type="project" value="InterPro"/>
</dbReference>
<keyword evidence="3 5" id="KW-1133">Transmembrane helix</keyword>
<keyword evidence="6" id="KW-0489">Methyltransferase</keyword>
<dbReference type="RefSeq" id="WP_072632311.1">
    <property type="nucleotide sequence ID" value="NZ_JABBAN010000004.1"/>
</dbReference>
<comment type="subcellular location">
    <subcellularLocation>
        <location evidence="1">Membrane</location>
        <topology evidence="1">Multi-pass membrane protein</topology>
    </subcellularLocation>
</comment>
<keyword evidence="2 5" id="KW-0812">Transmembrane</keyword>
<dbReference type="GO" id="GO:0032259">
    <property type="term" value="P:methylation"/>
    <property type="evidence" value="ECO:0007669"/>
    <property type="project" value="UniProtKB-KW"/>
</dbReference>
<dbReference type="InterPro" id="IPR007269">
    <property type="entry name" value="ICMT_MeTrfase"/>
</dbReference>
<feature type="transmembrane region" description="Helical" evidence="5">
    <location>
        <begin position="42"/>
        <end position="61"/>
    </location>
</feature>
<organism evidence="6 7">
    <name type="scientific">Planktotalea frisia</name>
    <dbReference type="NCBI Taxonomy" id="696762"/>
    <lineage>
        <taxon>Bacteria</taxon>
        <taxon>Pseudomonadati</taxon>
        <taxon>Pseudomonadota</taxon>
        <taxon>Alphaproteobacteria</taxon>
        <taxon>Rhodobacterales</taxon>
        <taxon>Paracoccaceae</taxon>
        <taxon>Planktotalea</taxon>
    </lineage>
</organism>
<dbReference type="Proteomes" id="UP000184514">
    <property type="component" value="Unassembled WGS sequence"/>
</dbReference>
<dbReference type="GO" id="GO:0016020">
    <property type="term" value="C:membrane"/>
    <property type="evidence" value="ECO:0007669"/>
    <property type="project" value="UniProtKB-SubCell"/>
</dbReference>
<evidence type="ECO:0000313" key="7">
    <source>
        <dbReference type="Proteomes" id="UP000184514"/>
    </source>
</evidence>
<dbReference type="AlphaFoldDB" id="A0A1L9NRU2"/>
<name>A0A1L9NRU2_9RHOB</name>
<proteinExistence type="predicted"/>
<keyword evidence="6" id="KW-0808">Transferase</keyword>
<evidence type="ECO:0000313" key="6">
    <source>
        <dbReference type="EMBL" id="OJI91949.1"/>
    </source>
</evidence>
<dbReference type="Pfam" id="PF04140">
    <property type="entry name" value="ICMT"/>
    <property type="match status" value="1"/>
</dbReference>
<gene>
    <name evidence="6" type="ORF">PFRI_38340</name>
</gene>
<feature type="transmembrane region" description="Helical" evidence="5">
    <location>
        <begin position="68"/>
        <end position="86"/>
    </location>
</feature>
<dbReference type="OrthoDB" id="7203053at2"/>
<dbReference type="Gene3D" id="1.20.120.1630">
    <property type="match status" value="1"/>
</dbReference>
<reference evidence="6 7" key="1">
    <citation type="submission" date="2016-10" db="EMBL/GenBank/DDBJ databases">
        <title>Genome sequence of Planktotalea frisia SH6-1.</title>
        <authorList>
            <person name="Poehlein A."/>
            <person name="Bakenhus I."/>
            <person name="Voget S."/>
            <person name="Brinkhoff T."/>
            <person name="Simon M."/>
        </authorList>
    </citation>
    <scope>NUCLEOTIDE SEQUENCE [LARGE SCALE GENOMIC DNA]</scope>
    <source>
        <strain evidence="6 7">SH6-1</strain>
    </source>
</reference>
<feature type="transmembrane region" description="Helical" evidence="5">
    <location>
        <begin position="117"/>
        <end position="143"/>
    </location>
</feature>
<keyword evidence="7" id="KW-1185">Reference proteome</keyword>
<evidence type="ECO:0000256" key="4">
    <source>
        <dbReference type="ARBA" id="ARBA00023136"/>
    </source>
</evidence>
<accession>A0A1L9NRU2</accession>
<evidence type="ECO:0000256" key="2">
    <source>
        <dbReference type="ARBA" id="ARBA00022692"/>
    </source>
</evidence>
<dbReference type="EMBL" id="MLCB01000209">
    <property type="protein sequence ID" value="OJI91949.1"/>
    <property type="molecule type" value="Genomic_DNA"/>
</dbReference>
<protein>
    <submittedName>
        <fullName evidence="6">Isoprenylcysteine carboxyl methyltransferase (ICMT) family protein</fullName>
    </submittedName>
</protein>
<evidence type="ECO:0000256" key="1">
    <source>
        <dbReference type="ARBA" id="ARBA00004141"/>
    </source>
</evidence>
<evidence type="ECO:0000256" key="5">
    <source>
        <dbReference type="SAM" id="Phobius"/>
    </source>
</evidence>
<sequence>METATLLFLSFIIVQRLSELVIAKRNTARLLEKGAYEVGAEHYPVMVGMHSLWIACLLFLGYGESVSYGWLALFAVLQVLRIWILGTLGARWTTRVIILPEPLVVAGPFKYLKHPNYTLVVAEIIVAPMVLGLFWVAAIFTVLNAAMLYVRIGVEDKALAELRTK</sequence>
<dbReference type="STRING" id="696762.PFRI_38340"/>
<keyword evidence="4 5" id="KW-0472">Membrane</keyword>
<comment type="caution">
    <text evidence="6">The sequence shown here is derived from an EMBL/GenBank/DDBJ whole genome shotgun (WGS) entry which is preliminary data.</text>
</comment>
<evidence type="ECO:0000256" key="3">
    <source>
        <dbReference type="ARBA" id="ARBA00022989"/>
    </source>
</evidence>